<dbReference type="PANTHER" id="PTHR35339">
    <property type="entry name" value="LINALOOL DEHYDRATASE_ISOMERASE DOMAIN-CONTAINING PROTEIN"/>
    <property type="match status" value="1"/>
</dbReference>
<proteinExistence type="predicted"/>
<dbReference type="Proteomes" id="UP000627292">
    <property type="component" value="Unassembled WGS sequence"/>
</dbReference>
<evidence type="ECO:0000313" key="3">
    <source>
        <dbReference type="EMBL" id="GGH78330.1"/>
    </source>
</evidence>
<dbReference type="PIRSF" id="PIRSF014753">
    <property type="entry name" value="UCP014753"/>
    <property type="match status" value="1"/>
</dbReference>
<evidence type="ECO:0000256" key="1">
    <source>
        <dbReference type="SAM" id="SignalP"/>
    </source>
</evidence>
<name>A0A917J3U0_9BACT</name>
<accession>A0A917J3U0</accession>
<dbReference type="InterPro" id="IPR016624">
    <property type="entry name" value="UCP014753"/>
</dbReference>
<dbReference type="Pfam" id="PF10022">
    <property type="entry name" value="DUF2264"/>
    <property type="match status" value="1"/>
</dbReference>
<feature type="signal peptide" evidence="1">
    <location>
        <begin position="1"/>
        <end position="22"/>
    </location>
</feature>
<comment type="caution">
    <text evidence="3">The sequence shown here is derived from an EMBL/GenBank/DDBJ whole genome shotgun (WGS) entry which is preliminary data.</text>
</comment>
<dbReference type="PANTHER" id="PTHR35339:SF3">
    <property type="entry name" value="DUF2264 DOMAIN-CONTAINING PROTEIN"/>
    <property type="match status" value="1"/>
</dbReference>
<organism evidence="3 4">
    <name type="scientific">Filimonas zeae</name>
    <dbReference type="NCBI Taxonomy" id="1737353"/>
    <lineage>
        <taxon>Bacteria</taxon>
        <taxon>Pseudomonadati</taxon>
        <taxon>Bacteroidota</taxon>
        <taxon>Chitinophagia</taxon>
        <taxon>Chitinophagales</taxon>
        <taxon>Chitinophagaceae</taxon>
        <taxon>Filimonas</taxon>
    </lineage>
</organism>
<dbReference type="EMBL" id="BMIB01000004">
    <property type="protein sequence ID" value="GGH78330.1"/>
    <property type="molecule type" value="Genomic_DNA"/>
</dbReference>
<dbReference type="InterPro" id="IPR049349">
    <property type="entry name" value="DUF2264_N"/>
</dbReference>
<sequence>MYKYLFIVITACCAFQAQQASAQQGADNSRREEWLRYMDKIARPVIQNLAEDKLKQNMPVLFSATIDNKESRGRVAYLEAFGRTLSGIAPWLNIEEGSPAEQALRKQYRAWSLKAIANSVNPKAKDYLEWRGGQPLVDASFFTLALVRCPWLWEHLDTAVQKQVVTALVSTRGTVPVYSNWLLFSGMIETFFCKYGLPYDAVRIDYGIREFWQHWYTGDGMFSDGMQFHMDYYNSYVIQPYLSAILPVVSKERRGYEGFISLLDKITKRYAAIQERMISTDGTFPVTGRSIVYRGGAFQHLANMAYTQKLPAELTPQQVRCALAAVLHKTMEAPSTFTQDGWLNIGLYGHQPKLADFYITTGSLYLCTTMLLPLGLPPADPFWSAPAAPWTAVKVWSGEDMPADHAMDSH</sequence>
<dbReference type="RefSeq" id="WP_188956802.1">
    <property type="nucleotide sequence ID" value="NZ_BMIB01000004.1"/>
</dbReference>
<feature type="chain" id="PRO_5036881158" description="DUF2264 domain-containing protein" evidence="1">
    <location>
        <begin position="23"/>
        <end position="410"/>
    </location>
</feature>
<protein>
    <recommendedName>
        <fullName evidence="2">DUF2264 domain-containing protein</fullName>
    </recommendedName>
</protein>
<evidence type="ECO:0000313" key="4">
    <source>
        <dbReference type="Proteomes" id="UP000627292"/>
    </source>
</evidence>
<gene>
    <name evidence="3" type="ORF">GCM10011379_46060</name>
</gene>
<keyword evidence="4" id="KW-1185">Reference proteome</keyword>
<feature type="domain" description="DUF2264" evidence="2">
    <location>
        <begin position="31"/>
        <end position="390"/>
    </location>
</feature>
<keyword evidence="1" id="KW-0732">Signal</keyword>
<reference evidence="3" key="1">
    <citation type="journal article" date="2014" name="Int. J. Syst. Evol. Microbiol.">
        <title>Complete genome sequence of Corynebacterium casei LMG S-19264T (=DSM 44701T), isolated from a smear-ripened cheese.</title>
        <authorList>
            <consortium name="US DOE Joint Genome Institute (JGI-PGF)"/>
            <person name="Walter F."/>
            <person name="Albersmeier A."/>
            <person name="Kalinowski J."/>
            <person name="Ruckert C."/>
        </authorList>
    </citation>
    <scope>NUCLEOTIDE SEQUENCE</scope>
    <source>
        <strain evidence="3">CGMCC 1.15290</strain>
    </source>
</reference>
<evidence type="ECO:0000259" key="2">
    <source>
        <dbReference type="Pfam" id="PF10022"/>
    </source>
</evidence>
<reference evidence="3" key="2">
    <citation type="submission" date="2020-09" db="EMBL/GenBank/DDBJ databases">
        <authorList>
            <person name="Sun Q."/>
            <person name="Zhou Y."/>
        </authorList>
    </citation>
    <scope>NUCLEOTIDE SEQUENCE</scope>
    <source>
        <strain evidence="3">CGMCC 1.15290</strain>
    </source>
</reference>
<dbReference type="AlphaFoldDB" id="A0A917J3U0"/>